<accession>A0A5C8NHA1</accession>
<dbReference type="GO" id="GO:0008168">
    <property type="term" value="F:methyltransferase activity"/>
    <property type="evidence" value="ECO:0007669"/>
    <property type="project" value="UniProtKB-KW"/>
</dbReference>
<dbReference type="GO" id="GO:0032259">
    <property type="term" value="P:methylation"/>
    <property type="evidence" value="ECO:0007669"/>
    <property type="project" value="UniProtKB-KW"/>
</dbReference>
<keyword evidence="2" id="KW-0489">Methyltransferase</keyword>
<evidence type="ECO:0000313" key="3">
    <source>
        <dbReference type="Proteomes" id="UP000321571"/>
    </source>
</evidence>
<name>A0A5C8NHA1_9ACTN</name>
<organism evidence="2 3">
    <name type="scientific">Aeromicrobium terrae</name>
    <dbReference type="NCBI Taxonomy" id="2498846"/>
    <lineage>
        <taxon>Bacteria</taxon>
        <taxon>Bacillati</taxon>
        <taxon>Actinomycetota</taxon>
        <taxon>Actinomycetes</taxon>
        <taxon>Propionibacteriales</taxon>
        <taxon>Nocardioidaceae</taxon>
        <taxon>Aeromicrobium</taxon>
    </lineage>
</organism>
<dbReference type="Pfam" id="PF13649">
    <property type="entry name" value="Methyltransf_25"/>
    <property type="match status" value="1"/>
</dbReference>
<keyword evidence="2" id="KW-0808">Transferase</keyword>
<dbReference type="EMBL" id="VDUX01000004">
    <property type="protein sequence ID" value="TXL60658.1"/>
    <property type="molecule type" value="Genomic_DNA"/>
</dbReference>
<evidence type="ECO:0000259" key="1">
    <source>
        <dbReference type="Pfam" id="PF13649"/>
    </source>
</evidence>
<dbReference type="InterPro" id="IPR029063">
    <property type="entry name" value="SAM-dependent_MTases_sf"/>
</dbReference>
<protein>
    <submittedName>
        <fullName evidence="2">Class I SAM-dependent methyltransferase</fullName>
    </submittedName>
</protein>
<keyword evidence="3" id="KW-1185">Reference proteome</keyword>
<comment type="caution">
    <text evidence="2">The sequence shown here is derived from an EMBL/GenBank/DDBJ whole genome shotgun (WGS) entry which is preliminary data.</text>
</comment>
<dbReference type="InterPro" id="IPR041698">
    <property type="entry name" value="Methyltransf_25"/>
</dbReference>
<evidence type="ECO:0000313" key="2">
    <source>
        <dbReference type="EMBL" id="TXL60658.1"/>
    </source>
</evidence>
<dbReference type="SUPFAM" id="SSF53335">
    <property type="entry name" value="S-adenosyl-L-methionine-dependent methyltransferases"/>
    <property type="match status" value="1"/>
</dbReference>
<dbReference type="CDD" id="cd02440">
    <property type="entry name" value="AdoMet_MTases"/>
    <property type="match status" value="1"/>
</dbReference>
<dbReference type="OrthoDB" id="189743at2"/>
<gene>
    <name evidence="2" type="ORF">FHP06_09490</name>
</gene>
<dbReference type="RefSeq" id="WP_147686154.1">
    <property type="nucleotide sequence ID" value="NZ_VDUX01000004.1"/>
</dbReference>
<sequence length="219" mass="23866">MTDDRSWGRAADRLAAEHRGEPTRWVEELWATEERDEVDLPWDRTDPFPDVADFVASLGRGAGRRAVVVGAALGADAEALARAGWDTVAFDISASAVWLARQRYPESSVHYREGNLLELSDDLVGAFDLVVEVFTVQAMPPSVRSQATAGIRRLLAPGGTAVVVQFVRGDADPDDGPPWLLDRAEMESFAGDDVTLADLQVRPSPRGEGGQIWVGTLRR</sequence>
<proteinExistence type="predicted"/>
<dbReference type="Proteomes" id="UP000321571">
    <property type="component" value="Unassembled WGS sequence"/>
</dbReference>
<reference evidence="2 3" key="1">
    <citation type="submission" date="2019-06" db="EMBL/GenBank/DDBJ databases">
        <title>Aeromicrobium sp. nov., isolated from a maize field.</title>
        <authorList>
            <person name="Lin S.-Y."/>
            <person name="Tsai C.-F."/>
            <person name="Young C.-C."/>
        </authorList>
    </citation>
    <scope>NUCLEOTIDE SEQUENCE [LARGE SCALE GENOMIC DNA]</scope>
    <source>
        <strain evidence="2 3">CC-CFT486</strain>
    </source>
</reference>
<dbReference type="AlphaFoldDB" id="A0A5C8NHA1"/>
<dbReference type="Gene3D" id="3.40.50.150">
    <property type="entry name" value="Vaccinia Virus protein VP39"/>
    <property type="match status" value="1"/>
</dbReference>
<feature type="domain" description="Methyltransferase" evidence="1">
    <location>
        <begin position="69"/>
        <end position="159"/>
    </location>
</feature>